<dbReference type="EMBL" id="JADBGQ010000010">
    <property type="protein sequence ID" value="KAG5375705.1"/>
    <property type="molecule type" value="Genomic_DNA"/>
</dbReference>
<comment type="caution">
    <text evidence="1">The sequence shown here is derived from an EMBL/GenBank/DDBJ whole genome shotgun (WGS) entry which is preliminary data.</text>
</comment>
<proteinExistence type="predicted"/>
<evidence type="ECO:0000313" key="1">
    <source>
        <dbReference type="EMBL" id="KAG5375705.1"/>
    </source>
</evidence>
<name>A0ABQ7KMG4_BRACM</name>
<reference evidence="1 2" key="1">
    <citation type="submission" date="2021-03" db="EMBL/GenBank/DDBJ databases">
        <authorList>
            <person name="King G.J."/>
            <person name="Bancroft I."/>
            <person name="Baten A."/>
            <person name="Bloomfield J."/>
            <person name="Borpatragohain P."/>
            <person name="He Z."/>
            <person name="Irish N."/>
            <person name="Irwin J."/>
            <person name="Liu K."/>
            <person name="Mauleon R.P."/>
            <person name="Moore J."/>
            <person name="Morris R."/>
            <person name="Ostergaard L."/>
            <person name="Wang B."/>
            <person name="Wells R."/>
        </authorList>
    </citation>
    <scope>NUCLEOTIDE SEQUENCE [LARGE SCALE GENOMIC DNA]</scope>
    <source>
        <strain evidence="1">R-o-18</strain>
        <tissue evidence="1">Leaf</tissue>
    </source>
</reference>
<protein>
    <recommendedName>
        <fullName evidence="3">DUF223 domain-containing protein</fullName>
    </recommendedName>
</protein>
<accession>A0ABQ7KMG4</accession>
<keyword evidence="2" id="KW-1185">Reference proteome</keyword>
<evidence type="ECO:0008006" key="3">
    <source>
        <dbReference type="Google" id="ProtNLM"/>
    </source>
</evidence>
<dbReference type="Proteomes" id="UP000823674">
    <property type="component" value="Chromosome A10"/>
</dbReference>
<sequence>MRMVNQQFHLFELKAGRSCQYMEPFCRQSVVRRLFRFWKTRNVKKGGELMGFIWLCDLSRFDVTKTNQSFRLSDSHVSIRFTDQTKFHELPENRGLIPMELFRFGDYDHSMLLANTNTDLPGNSLFSPLIPIMEVNVCLSIFVNLAMQLLDKWVIHGVEPRVIAATNINPKLAGGMHVPD</sequence>
<gene>
    <name evidence="1" type="primary">A10g503780.1_BraROA</name>
    <name evidence="1" type="ORF">IGI04_040301</name>
</gene>
<organism evidence="1 2">
    <name type="scientific">Brassica rapa subsp. trilocularis</name>
    <dbReference type="NCBI Taxonomy" id="1813537"/>
    <lineage>
        <taxon>Eukaryota</taxon>
        <taxon>Viridiplantae</taxon>
        <taxon>Streptophyta</taxon>
        <taxon>Embryophyta</taxon>
        <taxon>Tracheophyta</taxon>
        <taxon>Spermatophyta</taxon>
        <taxon>Magnoliopsida</taxon>
        <taxon>eudicotyledons</taxon>
        <taxon>Gunneridae</taxon>
        <taxon>Pentapetalae</taxon>
        <taxon>rosids</taxon>
        <taxon>malvids</taxon>
        <taxon>Brassicales</taxon>
        <taxon>Brassicaceae</taxon>
        <taxon>Brassiceae</taxon>
        <taxon>Brassica</taxon>
    </lineage>
</organism>
<evidence type="ECO:0000313" key="2">
    <source>
        <dbReference type="Proteomes" id="UP000823674"/>
    </source>
</evidence>